<accession>A0A916UAH1</accession>
<reference evidence="2" key="1">
    <citation type="journal article" date="2014" name="Int. J. Syst. Evol. Microbiol.">
        <title>Complete genome sequence of Corynebacterium casei LMG S-19264T (=DSM 44701T), isolated from a smear-ripened cheese.</title>
        <authorList>
            <consortium name="US DOE Joint Genome Institute (JGI-PGF)"/>
            <person name="Walter F."/>
            <person name="Albersmeier A."/>
            <person name="Kalinowski J."/>
            <person name="Ruckert C."/>
        </authorList>
    </citation>
    <scope>NUCLEOTIDE SEQUENCE</scope>
    <source>
        <strain evidence="2">CGMCC 1.15478</strain>
    </source>
</reference>
<sequence length="373" mass="39245">MNTLAPSIDFDDAAALISADQSGYLRHAATSGAQVRSVAESVAEGALRPLSALRPRSLIVLARRGVAIAAMRLVVDNVAHRVGFPVVVTHQLPPWSGALDVVLVVGDDPGDPVLVESVDKAVRWGCEVVIATPLEGPMRAVAASRTLSMPPRVAVPESFATAGYAAVLIAVMQQIDEHALGFDLRALAEMLDHEALRSHPQRELFENPAKALAGRMFGHRVIFSNGSAESRAVASHGSATMLRVGHIITADADLRDVVGAYSGLSVASLAADVDPIFHDPEIDGGTVDAPLRVVVLTDSHHRPDVERQSALMGSVAEVTSVEPLSPPVFPSSESGAPQEGGPPASELSHLGEFIVLCARLDLAAVYTQLVRSH</sequence>
<dbReference type="Proteomes" id="UP000641514">
    <property type="component" value="Unassembled WGS sequence"/>
</dbReference>
<proteinExistence type="predicted"/>
<evidence type="ECO:0000256" key="1">
    <source>
        <dbReference type="SAM" id="MobiDB-lite"/>
    </source>
</evidence>
<keyword evidence="3" id="KW-1185">Reference proteome</keyword>
<dbReference type="GO" id="GO:1901135">
    <property type="term" value="P:carbohydrate derivative metabolic process"/>
    <property type="evidence" value="ECO:0007669"/>
    <property type="project" value="InterPro"/>
</dbReference>
<dbReference type="RefSeq" id="WP_188673576.1">
    <property type="nucleotide sequence ID" value="NZ_BMJH01000002.1"/>
</dbReference>
<reference evidence="2" key="2">
    <citation type="submission" date="2020-09" db="EMBL/GenBank/DDBJ databases">
        <authorList>
            <person name="Sun Q."/>
            <person name="Zhou Y."/>
        </authorList>
    </citation>
    <scope>NUCLEOTIDE SEQUENCE</scope>
    <source>
        <strain evidence="2">CGMCC 1.15478</strain>
    </source>
</reference>
<comment type="caution">
    <text evidence="2">The sequence shown here is derived from an EMBL/GenBank/DDBJ whole genome shotgun (WGS) entry which is preliminary data.</text>
</comment>
<dbReference type="EMBL" id="BMJH01000002">
    <property type="protein sequence ID" value="GGC66299.1"/>
    <property type="molecule type" value="Genomic_DNA"/>
</dbReference>
<evidence type="ECO:0000313" key="3">
    <source>
        <dbReference type="Proteomes" id="UP000641514"/>
    </source>
</evidence>
<feature type="region of interest" description="Disordered" evidence="1">
    <location>
        <begin position="322"/>
        <end position="345"/>
    </location>
</feature>
<protein>
    <recommendedName>
        <fullName evidence="4">TobH protein</fullName>
    </recommendedName>
</protein>
<dbReference type="AlphaFoldDB" id="A0A916UAH1"/>
<organism evidence="2 3">
    <name type="scientific">Hoyosella rhizosphaerae</name>
    <dbReference type="NCBI Taxonomy" id="1755582"/>
    <lineage>
        <taxon>Bacteria</taxon>
        <taxon>Bacillati</taxon>
        <taxon>Actinomycetota</taxon>
        <taxon>Actinomycetes</taxon>
        <taxon>Mycobacteriales</taxon>
        <taxon>Hoyosellaceae</taxon>
        <taxon>Hoyosella</taxon>
    </lineage>
</organism>
<gene>
    <name evidence="2" type="ORF">GCM10011410_18600</name>
</gene>
<dbReference type="SUPFAM" id="SSF53697">
    <property type="entry name" value="SIS domain"/>
    <property type="match status" value="1"/>
</dbReference>
<dbReference type="GO" id="GO:0097367">
    <property type="term" value="F:carbohydrate derivative binding"/>
    <property type="evidence" value="ECO:0007669"/>
    <property type="project" value="InterPro"/>
</dbReference>
<name>A0A916UAH1_9ACTN</name>
<evidence type="ECO:0008006" key="4">
    <source>
        <dbReference type="Google" id="ProtNLM"/>
    </source>
</evidence>
<evidence type="ECO:0000313" key="2">
    <source>
        <dbReference type="EMBL" id="GGC66299.1"/>
    </source>
</evidence>
<dbReference type="InterPro" id="IPR046348">
    <property type="entry name" value="SIS_dom_sf"/>
</dbReference>